<evidence type="ECO:0000313" key="1">
    <source>
        <dbReference type="EMBL" id="BDI34296.1"/>
    </source>
</evidence>
<evidence type="ECO:0000313" key="2">
    <source>
        <dbReference type="Proteomes" id="UP000287394"/>
    </source>
</evidence>
<proteinExistence type="predicted"/>
<sequence length="445" mass="50452">MEACYRTLQEIARDPSVIDDHDGLKTIIAKIHREGKRGQNQRRREERVQADRDLRAQTVIVREQSPANSAPMLAEHAGDSFVETVGAASRPIRCYVCKELYTELHFHYHLLCPECAGVHYAKRGQRADLAGRTALITGGRIKIGYEMALRLLRDGARVIVTTRFPIDAAERFAAEPDSAAWLDRLLISRIDLRDIRAVEELAAHLLQTEAALDIVIHNAAQTVKRTADFYQELLAKENFAALGEPVRRLLTADDAPYERSDTEANSLLPGRYDHYGQPIDRRASNSWSLRLDEVETVEMLEVQLVNVTAPFVLNSRLKPLLLRSPHARRFIVNVSAMEGQFDRPSKTIFHPHTNMAKAALNMMTRTSAADYARDGVYMNSVDTGWITDENPYPKHLQMRAVQDFYTPLDLIDGMARIYDPIAQGLLSDSEPLHGHFLKDYKPYPW</sequence>
<dbReference type="PRINTS" id="PR00081">
    <property type="entry name" value="GDHRDH"/>
</dbReference>
<dbReference type="InterPro" id="IPR036291">
    <property type="entry name" value="NAD(P)-bd_dom_sf"/>
</dbReference>
<dbReference type="SUPFAM" id="SSF51735">
    <property type="entry name" value="NAD(P)-binding Rossmann-fold domains"/>
    <property type="match status" value="1"/>
</dbReference>
<dbReference type="CDD" id="cd05233">
    <property type="entry name" value="SDR_c"/>
    <property type="match status" value="1"/>
</dbReference>
<dbReference type="InterPro" id="IPR002347">
    <property type="entry name" value="SDR_fam"/>
</dbReference>
<dbReference type="Pfam" id="PF13561">
    <property type="entry name" value="adh_short_C2"/>
    <property type="match status" value="1"/>
</dbReference>
<dbReference type="EMBL" id="AP025739">
    <property type="protein sequence ID" value="BDI34296.1"/>
    <property type="molecule type" value="Genomic_DNA"/>
</dbReference>
<dbReference type="Pfam" id="PF00106">
    <property type="entry name" value="adh_short"/>
    <property type="match status" value="1"/>
</dbReference>
<name>A0A402CWV0_9BACT</name>
<gene>
    <name evidence="1" type="ORF">CCAX7_63470</name>
</gene>
<protein>
    <submittedName>
        <fullName evidence="1">Oxidoreductase</fullName>
    </submittedName>
</protein>
<dbReference type="Proteomes" id="UP000287394">
    <property type="component" value="Chromosome"/>
</dbReference>
<dbReference type="AlphaFoldDB" id="A0A402CWV0"/>
<dbReference type="InterPro" id="IPR051468">
    <property type="entry name" value="Fungal_SecMetab_SDRs"/>
</dbReference>
<dbReference type="PANTHER" id="PTHR43544">
    <property type="entry name" value="SHORT-CHAIN DEHYDROGENASE/REDUCTASE"/>
    <property type="match status" value="1"/>
</dbReference>
<dbReference type="Gene3D" id="3.40.50.720">
    <property type="entry name" value="NAD(P)-binding Rossmann-like Domain"/>
    <property type="match status" value="1"/>
</dbReference>
<accession>A0A402CWV0</accession>
<keyword evidence="2" id="KW-1185">Reference proteome</keyword>
<dbReference type="KEGG" id="ccot:CCAX7_63470"/>
<organism evidence="1 2">
    <name type="scientific">Capsulimonas corticalis</name>
    <dbReference type="NCBI Taxonomy" id="2219043"/>
    <lineage>
        <taxon>Bacteria</taxon>
        <taxon>Bacillati</taxon>
        <taxon>Armatimonadota</taxon>
        <taxon>Armatimonadia</taxon>
        <taxon>Capsulimonadales</taxon>
        <taxon>Capsulimonadaceae</taxon>
        <taxon>Capsulimonas</taxon>
    </lineage>
</organism>
<dbReference type="PANTHER" id="PTHR43544:SF2">
    <property type="entry name" value="OXIDOREDUCTASE"/>
    <property type="match status" value="1"/>
</dbReference>
<dbReference type="GO" id="GO:0005737">
    <property type="term" value="C:cytoplasm"/>
    <property type="evidence" value="ECO:0007669"/>
    <property type="project" value="TreeGrafter"/>
</dbReference>
<reference evidence="1 2" key="1">
    <citation type="journal article" date="2019" name="Int. J. Syst. Evol. Microbiol.">
        <title>Capsulimonas corticalis gen. nov., sp. nov., an aerobic capsulated bacterium, of a novel bacterial order, Capsulimonadales ord. nov., of the class Armatimonadia of the phylum Armatimonadetes.</title>
        <authorList>
            <person name="Li J."/>
            <person name="Kudo C."/>
            <person name="Tonouchi A."/>
        </authorList>
    </citation>
    <scope>NUCLEOTIDE SEQUENCE [LARGE SCALE GENOMIC DNA]</scope>
    <source>
        <strain evidence="1 2">AX-7</strain>
    </source>
</reference>
<dbReference type="GO" id="GO:0016491">
    <property type="term" value="F:oxidoreductase activity"/>
    <property type="evidence" value="ECO:0007669"/>
    <property type="project" value="TreeGrafter"/>
</dbReference>